<keyword evidence="2" id="KW-1185">Reference proteome</keyword>
<evidence type="ECO:0000313" key="1">
    <source>
        <dbReference type="EMBL" id="SLN50533.1"/>
    </source>
</evidence>
<organism evidence="1 2">
    <name type="scientific">Aquimixticola soesokkakensis</name>
    <dbReference type="NCBI Taxonomy" id="1519096"/>
    <lineage>
        <taxon>Bacteria</taxon>
        <taxon>Pseudomonadati</taxon>
        <taxon>Pseudomonadota</taxon>
        <taxon>Alphaproteobacteria</taxon>
        <taxon>Rhodobacterales</taxon>
        <taxon>Paracoccaceae</taxon>
        <taxon>Aquimixticola</taxon>
    </lineage>
</organism>
<gene>
    <name evidence="1" type="ORF">AQS8620_02179</name>
</gene>
<accession>A0A1Y5T2C8</accession>
<dbReference type="AlphaFoldDB" id="A0A1Y5T2C8"/>
<name>A0A1Y5T2C8_9RHOB</name>
<dbReference type="Proteomes" id="UP000193862">
    <property type="component" value="Unassembled WGS sequence"/>
</dbReference>
<proteinExistence type="predicted"/>
<reference evidence="1 2" key="1">
    <citation type="submission" date="2017-03" db="EMBL/GenBank/DDBJ databases">
        <authorList>
            <person name="Afonso C.L."/>
            <person name="Miller P.J."/>
            <person name="Scott M.A."/>
            <person name="Spackman E."/>
            <person name="Goraichik I."/>
            <person name="Dimitrov K.M."/>
            <person name="Suarez D.L."/>
            <person name="Swayne D.E."/>
        </authorList>
    </citation>
    <scope>NUCLEOTIDE SEQUENCE [LARGE SCALE GENOMIC DNA]</scope>
    <source>
        <strain evidence="1 2">CECT 8620</strain>
    </source>
</reference>
<sequence>MAIWRRKPGPGLLIHSDQGAQFTSREWAFRSRELSGVAHMHVTNVAQSYYDFIKGKQAFSGLPTPREAPPIWL</sequence>
<dbReference type="EMBL" id="FWFS01000007">
    <property type="protein sequence ID" value="SLN50533.1"/>
    <property type="molecule type" value="Genomic_DNA"/>
</dbReference>
<protein>
    <recommendedName>
        <fullName evidence="3">Integrase core domain protein</fullName>
    </recommendedName>
</protein>
<evidence type="ECO:0008006" key="3">
    <source>
        <dbReference type="Google" id="ProtNLM"/>
    </source>
</evidence>
<evidence type="ECO:0000313" key="2">
    <source>
        <dbReference type="Proteomes" id="UP000193862"/>
    </source>
</evidence>